<sequence length="77" mass="8771">MLKISRIILAVIVTLIAGYGLFTGDFEFQTYMMFFLGLMMLVMGIDEFQKGRKSYGLISIVVFLLLLFVSVKGFFLN</sequence>
<keyword evidence="1" id="KW-1133">Transmembrane helix</keyword>
<organism evidence="2 3">
    <name type="scientific">Neobacillus rhizosphaerae</name>
    <dbReference type="NCBI Taxonomy" id="2880965"/>
    <lineage>
        <taxon>Bacteria</taxon>
        <taxon>Bacillati</taxon>
        <taxon>Bacillota</taxon>
        <taxon>Bacilli</taxon>
        <taxon>Bacillales</taxon>
        <taxon>Bacillaceae</taxon>
        <taxon>Neobacillus</taxon>
    </lineage>
</organism>
<comment type="caution">
    <text evidence="2">The sequence shown here is derived from an EMBL/GenBank/DDBJ whole genome shotgun (WGS) entry which is preliminary data.</text>
</comment>
<evidence type="ECO:0000313" key="3">
    <source>
        <dbReference type="Proteomes" id="UP000838308"/>
    </source>
</evidence>
<gene>
    <name evidence="2" type="ORF">BACCIP111895_04752</name>
</gene>
<dbReference type="Pfam" id="PF13129">
    <property type="entry name" value="DUF3953"/>
    <property type="match status" value="1"/>
</dbReference>
<keyword evidence="1" id="KW-0472">Membrane</keyword>
<name>A0ABM9EZ55_9BACI</name>
<accession>A0ABM9EZ55</accession>
<evidence type="ECO:0008006" key="4">
    <source>
        <dbReference type="Google" id="ProtNLM"/>
    </source>
</evidence>
<evidence type="ECO:0000256" key="1">
    <source>
        <dbReference type="SAM" id="Phobius"/>
    </source>
</evidence>
<protein>
    <recommendedName>
        <fullName evidence="4">DUF3953 domain-containing protein</fullName>
    </recommendedName>
</protein>
<proteinExistence type="predicted"/>
<reference evidence="2" key="1">
    <citation type="submission" date="2022-04" db="EMBL/GenBank/DDBJ databases">
        <authorList>
            <person name="Criscuolo A."/>
        </authorList>
    </citation>
    <scope>NUCLEOTIDE SEQUENCE</scope>
    <source>
        <strain evidence="2">CIP111895</strain>
    </source>
</reference>
<feature type="transmembrane region" description="Helical" evidence="1">
    <location>
        <begin position="28"/>
        <end position="45"/>
    </location>
</feature>
<feature type="transmembrane region" description="Helical" evidence="1">
    <location>
        <begin position="57"/>
        <end position="76"/>
    </location>
</feature>
<dbReference type="RefSeq" id="WP_248737750.1">
    <property type="nucleotide sequence ID" value="NZ_CALBWS010000052.1"/>
</dbReference>
<dbReference type="InterPro" id="IPR025018">
    <property type="entry name" value="DUF3953"/>
</dbReference>
<evidence type="ECO:0000313" key="2">
    <source>
        <dbReference type="EMBL" id="CAH2717538.1"/>
    </source>
</evidence>
<keyword evidence="3" id="KW-1185">Reference proteome</keyword>
<keyword evidence="1" id="KW-0812">Transmembrane</keyword>
<dbReference type="EMBL" id="CALBWS010000052">
    <property type="protein sequence ID" value="CAH2717538.1"/>
    <property type="molecule type" value="Genomic_DNA"/>
</dbReference>
<dbReference type="Proteomes" id="UP000838308">
    <property type="component" value="Unassembled WGS sequence"/>
</dbReference>
<feature type="transmembrane region" description="Helical" evidence="1">
    <location>
        <begin position="7"/>
        <end position="22"/>
    </location>
</feature>